<feature type="compositionally biased region" description="Basic and acidic residues" evidence="4">
    <location>
        <begin position="98"/>
        <end position="117"/>
    </location>
</feature>
<feature type="compositionally biased region" description="Low complexity" evidence="4">
    <location>
        <begin position="1117"/>
        <end position="1127"/>
    </location>
</feature>
<protein>
    <recommendedName>
        <fullName evidence="5">BRCT domain-containing protein</fullName>
    </recommendedName>
</protein>
<feature type="compositionally biased region" description="Polar residues" evidence="4">
    <location>
        <begin position="255"/>
        <end position="266"/>
    </location>
</feature>
<feature type="compositionally biased region" description="Polar residues" evidence="4">
    <location>
        <begin position="898"/>
        <end position="914"/>
    </location>
</feature>
<dbReference type="InterPro" id="IPR047250">
    <property type="entry name" value="BRCT_p53bp1-like_rpt2"/>
</dbReference>
<feature type="compositionally biased region" description="Gly residues" evidence="4">
    <location>
        <begin position="189"/>
        <end position="204"/>
    </location>
</feature>
<dbReference type="Gene3D" id="3.40.50.10190">
    <property type="entry name" value="BRCT domain"/>
    <property type="match status" value="2"/>
</dbReference>
<evidence type="ECO:0000313" key="7">
    <source>
        <dbReference type="Proteomes" id="UP001487740"/>
    </source>
</evidence>
<proteinExistence type="predicted"/>
<feature type="region of interest" description="Disordered" evidence="4">
    <location>
        <begin position="87"/>
        <end position="128"/>
    </location>
</feature>
<feature type="region of interest" description="Disordered" evidence="4">
    <location>
        <begin position="1"/>
        <end position="75"/>
    </location>
</feature>
<evidence type="ECO:0000256" key="2">
    <source>
        <dbReference type="ARBA" id="ARBA00022763"/>
    </source>
</evidence>
<feature type="compositionally biased region" description="Polar residues" evidence="4">
    <location>
        <begin position="371"/>
        <end position="380"/>
    </location>
</feature>
<dbReference type="PANTHER" id="PTHR15321">
    <property type="entry name" value="TUMOR SUPPRESSOR P53-BINDING PROTEIN 1"/>
    <property type="match status" value="1"/>
</dbReference>
<feature type="compositionally biased region" description="Basic and acidic residues" evidence="4">
    <location>
        <begin position="483"/>
        <end position="502"/>
    </location>
</feature>
<name>A0AAW0T9U9_SCYPA</name>
<feature type="compositionally biased region" description="Basic and acidic residues" evidence="4">
    <location>
        <begin position="588"/>
        <end position="613"/>
    </location>
</feature>
<feature type="region of interest" description="Disordered" evidence="4">
    <location>
        <begin position="1519"/>
        <end position="1559"/>
    </location>
</feature>
<dbReference type="SMART" id="SM00292">
    <property type="entry name" value="BRCT"/>
    <property type="match status" value="2"/>
</dbReference>
<organism evidence="6 7">
    <name type="scientific">Scylla paramamosain</name>
    <name type="common">Mud crab</name>
    <dbReference type="NCBI Taxonomy" id="85552"/>
    <lineage>
        <taxon>Eukaryota</taxon>
        <taxon>Metazoa</taxon>
        <taxon>Ecdysozoa</taxon>
        <taxon>Arthropoda</taxon>
        <taxon>Crustacea</taxon>
        <taxon>Multicrustacea</taxon>
        <taxon>Malacostraca</taxon>
        <taxon>Eumalacostraca</taxon>
        <taxon>Eucarida</taxon>
        <taxon>Decapoda</taxon>
        <taxon>Pleocyemata</taxon>
        <taxon>Brachyura</taxon>
        <taxon>Eubrachyura</taxon>
        <taxon>Portunoidea</taxon>
        <taxon>Portunidae</taxon>
        <taxon>Portuninae</taxon>
        <taxon>Scylla</taxon>
    </lineage>
</organism>
<dbReference type="SUPFAM" id="SSF52113">
    <property type="entry name" value="BRCT domain"/>
    <property type="match status" value="2"/>
</dbReference>
<comment type="subcellular location">
    <subcellularLocation>
        <location evidence="1">Nucleus</location>
    </subcellularLocation>
</comment>
<reference evidence="6 7" key="1">
    <citation type="submission" date="2023-03" db="EMBL/GenBank/DDBJ databases">
        <title>High-quality genome of Scylla paramamosain provides insights in environmental adaptation.</title>
        <authorList>
            <person name="Zhang L."/>
        </authorList>
    </citation>
    <scope>NUCLEOTIDE SEQUENCE [LARGE SCALE GENOMIC DNA]</scope>
    <source>
        <strain evidence="6">LZ_2023a</strain>
        <tissue evidence="6">Muscle</tissue>
    </source>
</reference>
<feature type="region of interest" description="Disordered" evidence="4">
    <location>
        <begin position="1395"/>
        <end position="1452"/>
    </location>
</feature>
<feature type="compositionally biased region" description="Basic and acidic residues" evidence="4">
    <location>
        <begin position="165"/>
        <end position="187"/>
    </location>
</feature>
<dbReference type="Pfam" id="PF18428">
    <property type="entry name" value="BRCT_3"/>
    <property type="match status" value="1"/>
</dbReference>
<dbReference type="CDD" id="cd17745">
    <property type="entry name" value="BRCT_p53bp1_rpt1"/>
    <property type="match status" value="1"/>
</dbReference>
<feature type="region of interest" description="Disordered" evidence="4">
    <location>
        <begin position="1004"/>
        <end position="1048"/>
    </location>
</feature>
<feature type="compositionally biased region" description="Basic and acidic residues" evidence="4">
    <location>
        <begin position="745"/>
        <end position="762"/>
    </location>
</feature>
<gene>
    <name evidence="6" type="ORF">O3P69_015806</name>
</gene>
<feature type="compositionally biased region" description="Polar residues" evidence="4">
    <location>
        <begin position="435"/>
        <end position="451"/>
    </location>
</feature>
<feature type="compositionally biased region" description="Basic and acidic residues" evidence="4">
    <location>
        <begin position="774"/>
        <end position="793"/>
    </location>
</feature>
<dbReference type="PANTHER" id="PTHR15321:SF3">
    <property type="entry name" value="TP53-BINDING PROTEIN 1"/>
    <property type="match status" value="1"/>
</dbReference>
<dbReference type="PROSITE" id="PS50172">
    <property type="entry name" value="BRCT"/>
    <property type="match status" value="2"/>
</dbReference>
<feature type="domain" description="BRCT" evidence="5">
    <location>
        <begin position="1561"/>
        <end position="1697"/>
    </location>
</feature>
<keyword evidence="3" id="KW-0539">Nucleus</keyword>
<dbReference type="GO" id="GO:0000077">
    <property type="term" value="P:DNA damage checkpoint signaling"/>
    <property type="evidence" value="ECO:0007669"/>
    <property type="project" value="TreeGrafter"/>
</dbReference>
<evidence type="ECO:0000259" key="5">
    <source>
        <dbReference type="PROSITE" id="PS50172"/>
    </source>
</evidence>
<dbReference type="InterPro" id="IPR047249">
    <property type="entry name" value="BRCT_p53bp1-like_rpt1"/>
</dbReference>
<evidence type="ECO:0000256" key="3">
    <source>
        <dbReference type="ARBA" id="ARBA00023242"/>
    </source>
</evidence>
<evidence type="ECO:0000256" key="4">
    <source>
        <dbReference type="SAM" id="MobiDB-lite"/>
    </source>
</evidence>
<feature type="region of interest" description="Disordered" evidence="4">
    <location>
        <begin position="1467"/>
        <end position="1488"/>
    </location>
</feature>
<feature type="compositionally biased region" description="Polar residues" evidence="4">
    <location>
        <begin position="812"/>
        <end position="833"/>
    </location>
</feature>
<feature type="compositionally biased region" description="Polar residues" evidence="4">
    <location>
        <begin position="922"/>
        <end position="943"/>
    </location>
</feature>
<dbReference type="GO" id="GO:0005634">
    <property type="term" value="C:nucleus"/>
    <property type="evidence" value="ECO:0007669"/>
    <property type="project" value="UniProtKB-SubCell"/>
</dbReference>
<sequence>MSMGDEWSIKSLSQTIEDDEEEDLVPTTPSQEDIDITAPSQDSTSLLADTHGPGRRKVPQTLSLGLPEDPESESLPFLPLEWEPQFPVTPAQENGHSPVDRFLKGRVDSPTEDRDFDMALGSCNGQGEPLPGCSAIWATRSASEVGVVREASGGNGSGDGSSTSSREKTTEDATKQDTARDGEKETAGGEEGTGGGGQGGGDQGKGGDKGGKKRSGTEEEEEESSHEPSSDSSEGVAMTSTSREHKQEDEGVGPSQPQTGVAPTSESGREKAVTSQDDLFASQEAELPLHPLQREAFQPPGPEPEGLTVTPATTMPILQLSQEEEEARDPLITHSPPRILADTPACTGSSSSPSSPHVQLSPLKRKRSDSETPLSESDTAQVPLKLRKTEPATSCSSESGEEPVNVGYKALTSKDVEISPKQIHPPLRTSKLPPRTSTVKSLTFQSSSSSDEPCEGPLRLPVDTEAEEESSDKERLSAPATGDARKDKSASDKEGESEKGSDVKLAIRSFPMPMRMHASPGGESGSQSSEKEDSDVEILEDDPKNRSIEVVYEKPKERLSLEAGMESQDLNLVLESSTQPDPLFRDPASQDRMHSESDPLLHLSRSEPPEAMDHTPVGTADPVEGTMPATQIEKICKPAIHTQPDIESLITLPLRDSQTKGKPTETTAGVSEEAEREKSNQSEAESQEKQETQEDRPPPDGTQSSQASLRLQMPNICTPSSQECQHLPESESLFVKVSKAANKRVHQEELLSADTKKDEKSCEMITDSSLEVTEVDKTEEDHSTKEASDRRTTGPESVSNSSTPVYPLAPSRSCQSTPFASQHLKSSQITSLLGSGRKDGSHSVGSIEGSKPILVEETDSEDEGTPHRKRKKLRPPAAKASLSKRGSQLLEAEEKETATSPPNTSQGVSLSASNTDKEASKSHTTSPEEGSSAKSVTFKSPDTQVLEAQGPFNSMLELLRAGFRETRTLRPAVEYVHPESGERLVLTQDGSQVLVCTILSAFHNSSSGSSSSSSRRTSEVSSLSTTTSSSGYLGDKSSSSSGCSRRASTISSIESSRLSIGSVVTLPSPPRPQKSTAFLVPAMGSRGQAGSGAEGDSPKVVEQVCLDSPPKKPAEPAPSSSDGGSRTPSRRGRGRARGRPRGREASRGTPRRGRGRGRGRGMAARPSDDSDSDNADDAQAASLSPPNTPNPPEPEDEELPPGLSDLRGSLPPEVWRMLQASQAPLSEEEEEAFVGRVGGDSEQQLAHILRRVREVELEPDLLVFARFTDNKFYSAVLRSRDGADRWHVQFTLDQYEASVREVYLLPTSLLPRGQACYVRQQSDSEHYSDMGVVKGHIRVGSTILHIVETDRGATQRVLHSHLLLSGAQAHHMLQARHNFRSMVASPGRDVSLDNIVAGRRRRQQQDKQFYSPRSKKADENLDTSEATAGEGDELHELAGSRTPSSRKAARGRNLYAVAEESDVAELTPKKRRIGTTPRGSHTPRGTHRYRGTARTLMQERDRQLQEELAAQVEVMHSPLLATPPKKRGRPPGQTSSTLTPVREPKLDEMPEDPSLGPLPPVGSQMFKGYTILMTSGDSSIRKNQSLDNENLPPFDKEYMAAQIRRGSGNVLEKYSEAEIILVEQGTSSSITKTPQKSKKKSGSPSSSTTTLLLISNTHCRTAKYIQCLASGVPIVSFQWVINSCKQNKALPWKMYLLPSGEQESGEVCEQNLLEEEGGFLMQRYLLAGQRIFLGSSDNSEFCPLWQPLLVSAGAKVRVRPRTGNLNRVLDKSMTLVVGDSSLPQDEEQRARQLGLPVVSTEWVIQSLIQGTQLSHESFLRPLGRPSGSSTRGEN</sequence>
<evidence type="ECO:0000256" key="1">
    <source>
        <dbReference type="ARBA" id="ARBA00004123"/>
    </source>
</evidence>
<comment type="caution">
    <text evidence="6">The sequence shown here is derived from an EMBL/GenBank/DDBJ whole genome shotgun (WGS) entry which is preliminary data.</text>
</comment>
<feature type="region of interest" description="Disordered" evidence="4">
    <location>
        <begin position="1106"/>
        <end position="1209"/>
    </location>
</feature>
<evidence type="ECO:0000313" key="6">
    <source>
        <dbReference type="EMBL" id="KAK8383586.1"/>
    </source>
</evidence>
<keyword evidence="2" id="KW-0227">DNA damage</keyword>
<dbReference type="CDD" id="cd17724">
    <property type="entry name" value="BRCT_p53bp1_rpt2"/>
    <property type="match status" value="1"/>
</dbReference>
<feature type="compositionally biased region" description="Basic residues" evidence="4">
    <location>
        <begin position="1128"/>
        <end position="1140"/>
    </location>
</feature>
<feature type="compositionally biased region" description="Basic and acidic residues" evidence="4">
    <location>
        <begin position="673"/>
        <end position="698"/>
    </location>
</feature>
<feature type="compositionally biased region" description="Polar residues" evidence="4">
    <location>
        <begin position="38"/>
        <end position="47"/>
    </location>
</feature>
<feature type="compositionally biased region" description="Basic and acidic residues" evidence="4">
    <location>
        <begin position="541"/>
        <end position="550"/>
    </location>
</feature>
<feature type="domain" description="BRCT" evidence="5">
    <location>
        <begin position="1721"/>
        <end position="1820"/>
    </location>
</feature>
<dbReference type="InterPro" id="IPR047252">
    <property type="entry name" value="TP53BP1-like"/>
</dbReference>
<feature type="region of interest" description="Disordered" evidence="4">
    <location>
        <begin position="147"/>
        <end position="550"/>
    </location>
</feature>
<keyword evidence="7" id="KW-1185">Reference proteome</keyword>
<dbReference type="GO" id="GO:0042393">
    <property type="term" value="F:histone binding"/>
    <property type="evidence" value="ECO:0007669"/>
    <property type="project" value="TreeGrafter"/>
</dbReference>
<dbReference type="EMBL" id="JARAKH010000036">
    <property type="protein sequence ID" value="KAK8383586.1"/>
    <property type="molecule type" value="Genomic_DNA"/>
</dbReference>
<accession>A0AAW0T9U9</accession>
<dbReference type="InterPro" id="IPR036420">
    <property type="entry name" value="BRCT_dom_sf"/>
</dbReference>
<feature type="compositionally biased region" description="Low complexity" evidence="4">
    <location>
        <begin position="1005"/>
        <end position="1048"/>
    </location>
</feature>
<dbReference type="InterPro" id="IPR001357">
    <property type="entry name" value="BRCT_dom"/>
</dbReference>
<feature type="compositionally biased region" description="Polar residues" evidence="4">
    <location>
        <begin position="701"/>
        <end position="724"/>
    </location>
</feature>
<feature type="compositionally biased region" description="Polar residues" evidence="4">
    <location>
        <begin position="794"/>
        <end position="804"/>
    </location>
</feature>
<feature type="region of interest" description="Disordered" evidence="4">
    <location>
        <begin position="574"/>
        <end position="725"/>
    </location>
</feature>
<dbReference type="GO" id="GO:0045944">
    <property type="term" value="P:positive regulation of transcription by RNA polymerase II"/>
    <property type="evidence" value="ECO:0007669"/>
    <property type="project" value="TreeGrafter"/>
</dbReference>
<feature type="region of interest" description="Disordered" evidence="4">
    <location>
        <begin position="1627"/>
        <end position="1649"/>
    </location>
</feature>
<feature type="compositionally biased region" description="Basic residues" evidence="4">
    <location>
        <begin position="1149"/>
        <end position="1159"/>
    </location>
</feature>
<dbReference type="Proteomes" id="UP001487740">
    <property type="component" value="Unassembled WGS sequence"/>
</dbReference>
<feature type="compositionally biased region" description="Low complexity" evidence="4">
    <location>
        <begin position="519"/>
        <end position="528"/>
    </location>
</feature>
<feature type="region of interest" description="Disordered" evidence="4">
    <location>
        <begin position="743"/>
        <end position="952"/>
    </location>
</feature>